<sequence length="125" mass="13651">MRKRNSGKKIRSRPLRGGRFCAGVIDGGRHLHARARARGIVANESCGVQGAHFIFGGPADAYPEVGQMAPFIAVPFKKSWRKKIKGIGGVKLKAILFFLYSGFFGAALSPPAFFSEDRRWGPSQC</sequence>
<name>A0A401T2B2_CHIPU</name>
<keyword evidence="1" id="KW-0472">Membrane</keyword>
<comment type="caution">
    <text evidence="2">The sequence shown here is derived from an EMBL/GenBank/DDBJ whole genome shotgun (WGS) entry which is preliminary data.</text>
</comment>
<proteinExistence type="predicted"/>
<evidence type="ECO:0000313" key="3">
    <source>
        <dbReference type="Proteomes" id="UP000287033"/>
    </source>
</evidence>
<feature type="transmembrane region" description="Helical" evidence="1">
    <location>
        <begin position="92"/>
        <end position="114"/>
    </location>
</feature>
<dbReference type="AlphaFoldDB" id="A0A401T2B2"/>
<keyword evidence="1" id="KW-0812">Transmembrane</keyword>
<reference evidence="2 3" key="1">
    <citation type="journal article" date="2018" name="Nat. Ecol. Evol.">
        <title>Shark genomes provide insights into elasmobranch evolution and the origin of vertebrates.</title>
        <authorList>
            <person name="Hara Y"/>
            <person name="Yamaguchi K"/>
            <person name="Onimaru K"/>
            <person name="Kadota M"/>
            <person name="Koyanagi M"/>
            <person name="Keeley SD"/>
            <person name="Tatsumi K"/>
            <person name="Tanaka K"/>
            <person name="Motone F"/>
            <person name="Kageyama Y"/>
            <person name="Nozu R"/>
            <person name="Adachi N"/>
            <person name="Nishimura O"/>
            <person name="Nakagawa R"/>
            <person name="Tanegashima C"/>
            <person name="Kiyatake I"/>
            <person name="Matsumoto R"/>
            <person name="Murakumo K"/>
            <person name="Nishida K"/>
            <person name="Terakita A"/>
            <person name="Kuratani S"/>
            <person name="Sato K"/>
            <person name="Hyodo S Kuraku.S."/>
        </authorList>
    </citation>
    <scope>NUCLEOTIDE SEQUENCE [LARGE SCALE GENOMIC DNA]</scope>
</reference>
<accession>A0A401T2B2</accession>
<evidence type="ECO:0000313" key="2">
    <source>
        <dbReference type="EMBL" id="GCC36795.1"/>
    </source>
</evidence>
<dbReference type="EMBL" id="BEZZ01000885">
    <property type="protein sequence ID" value="GCC36795.1"/>
    <property type="molecule type" value="Genomic_DNA"/>
</dbReference>
<organism evidence="2 3">
    <name type="scientific">Chiloscyllium punctatum</name>
    <name type="common">Brownbanded bambooshark</name>
    <name type="synonym">Hemiscyllium punctatum</name>
    <dbReference type="NCBI Taxonomy" id="137246"/>
    <lineage>
        <taxon>Eukaryota</taxon>
        <taxon>Metazoa</taxon>
        <taxon>Chordata</taxon>
        <taxon>Craniata</taxon>
        <taxon>Vertebrata</taxon>
        <taxon>Chondrichthyes</taxon>
        <taxon>Elasmobranchii</taxon>
        <taxon>Galeomorphii</taxon>
        <taxon>Galeoidea</taxon>
        <taxon>Orectolobiformes</taxon>
        <taxon>Hemiscylliidae</taxon>
        <taxon>Chiloscyllium</taxon>
    </lineage>
</organism>
<evidence type="ECO:0000256" key="1">
    <source>
        <dbReference type="SAM" id="Phobius"/>
    </source>
</evidence>
<gene>
    <name evidence="2" type="ORF">chiPu_0015294</name>
</gene>
<keyword evidence="3" id="KW-1185">Reference proteome</keyword>
<protein>
    <submittedName>
        <fullName evidence="2">Uncharacterized protein</fullName>
    </submittedName>
</protein>
<dbReference type="Proteomes" id="UP000287033">
    <property type="component" value="Unassembled WGS sequence"/>
</dbReference>
<keyword evidence="1" id="KW-1133">Transmembrane helix</keyword>